<dbReference type="Pfam" id="PF13489">
    <property type="entry name" value="Methyltransf_23"/>
    <property type="match status" value="1"/>
</dbReference>
<sequence length="271" mass="29535">MNNFMRMTKNLGHKPELLRLVALDATYDDALGGRLVVAPIDMNKPGKKILDSGTADGTWLRGVRSKQSAQHEYYGSDVEGELFPENADGITYFAHSFKNPWPQQYLGIFDLVHIRGSMAGSAPEGPAPVIKNLVPLLKPSGWVQLMEMNGFSPPKNGPAMTDFAKMASEMFTGIGVGDFANNNKTMLEEAGFKNVQEKRVIVNLGKKAKPELHDISIHGVTGPIVPLTSVARTVPSSFTDEQLDALPARVKEELESEGGQVEMIIAFGQKP</sequence>
<dbReference type="Proteomes" id="UP000177622">
    <property type="component" value="Unassembled WGS sequence"/>
</dbReference>
<dbReference type="GeneID" id="34573118"/>
<dbReference type="InterPro" id="IPR029063">
    <property type="entry name" value="SAM-dependent_MTases_sf"/>
</dbReference>
<dbReference type="AlphaFoldDB" id="A0A1F5LU43"/>
<reference evidence="1 2" key="1">
    <citation type="journal article" date="2016" name="Sci. Rep.">
        <title>Penicillium arizonense, a new, genome sequenced fungal species, reveals a high chemical diversity in secreted metabolites.</title>
        <authorList>
            <person name="Grijseels S."/>
            <person name="Nielsen J.C."/>
            <person name="Randelovic M."/>
            <person name="Nielsen J."/>
            <person name="Nielsen K.F."/>
            <person name="Workman M."/>
            <person name="Frisvad J.C."/>
        </authorList>
    </citation>
    <scope>NUCLEOTIDE SEQUENCE [LARGE SCALE GENOMIC DNA]</scope>
    <source>
        <strain evidence="1 2">CBS 141311</strain>
    </source>
</reference>
<comment type="caution">
    <text evidence="1">The sequence shown here is derived from an EMBL/GenBank/DDBJ whole genome shotgun (WGS) entry which is preliminary data.</text>
</comment>
<dbReference type="STRING" id="1835702.A0A1F5LU43"/>
<gene>
    <name evidence="1" type="ORF">PENARI_c003G05594</name>
</gene>
<organism evidence="1 2">
    <name type="scientific">Penicillium arizonense</name>
    <dbReference type="NCBI Taxonomy" id="1835702"/>
    <lineage>
        <taxon>Eukaryota</taxon>
        <taxon>Fungi</taxon>
        <taxon>Dikarya</taxon>
        <taxon>Ascomycota</taxon>
        <taxon>Pezizomycotina</taxon>
        <taxon>Eurotiomycetes</taxon>
        <taxon>Eurotiomycetidae</taxon>
        <taxon>Eurotiales</taxon>
        <taxon>Aspergillaceae</taxon>
        <taxon>Penicillium</taxon>
    </lineage>
</organism>
<dbReference type="OrthoDB" id="184880at2759"/>
<keyword evidence="2" id="KW-1185">Reference proteome</keyword>
<accession>A0A1F5LU43</accession>
<dbReference type="SUPFAM" id="SSF53335">
    <property type="entry name" value="S-adenosyl-L-methionine-dependent methyltransferases"/>
    <property type="match status" value="1"/>
</dbReference>
<evidence type="ECO:0000313" key="2">
    <source>
        <dbReference type="Proteomes" id="UP000177622"/>
    </source>
</evidence>
<name>A0A1F5LU43_PENAI</name>
<evidence type="ECO:0000313" key="1">
    <source>
        <dbReference type="EMBL" id="OGE56718.1"/>
    </source>
</evidence>
<dbReference type="EMBL" id="LXJU01000003">
    <property type="protein sequence ID" value="OGE56718.1"/>
    <property type="molecule type" value="Genomic_DNA"/>
</dbReference>
<protein>
    <submittedName>
        <fullName evidence="1">Uncharacterized protein</fullName>
    </submittedName>
</protein>
<dbReference type="RefSeq" id="XP_022492145.1">
    <property type="nucleotide sequence ID" value="XM_022628384.1"/>
</dbReference>
<proteinExistence type="predicted"/>
<dbReference type="Gene3D" id="3.40.50.150">
    <property type="entry name" value="Vaccinia Virus protein VP39"/>
    <property type="match status" value="1"/>
</dbReference>